<keyword evidence="2 4" id="KW-0479">Metal-binding</keyword>
<dbReference type="CDD" id="cd11592">
    <property type="entry name" value="Agmatinase_PAH"/>
    <property type="match status" value="1"/>
</dbReference>
<dbReference type="InterPro" id="IPR006035">
    <property type="entry name" value="Ureohydrolase"/>
</dbReference>
<protein>
    <submittedName>
        <fullName evidence="8">Agmatinase, mitochondrial</fullName>
    </submittedName>
</protein>
<dbReference type="FunFam" id="3.40.800.10:FF:000014">
    <property type="entry name" value="Arginase family protein"/>
    <property type="match status" value="1"/>
</dbReference>
<feature type="binding site" evidence="4">
    <location>
        <position position="172"/>
    </location>
    <ligand>
        <name>Mn(2+)</name>
        <dbReference type="ChEBI" id="CHEBI:29035"/>
        <label>1</label>
    </ligand>
</feature>
<evidence type="ECO:0000256" key="3">
    <source>
        <dbReference type="ARBA" id="ARBA00022801"/>
    </source>
</evidence>
<dbReference type="PANTHER" id="PTHR11358">
    <property type="entry name" value="ARGINASE/AGMATINASE"/>
    <property type="match status" value="1"/>
</dbReference>
<feature type="region of interest" description="Disordered" evidence="6">
    <location>
        <begin position="374"/>
        <end position="393"/>
    </location>
</feature>
<accession>A0A9P8UPQ0</accession>
<organism evidence="8 9">
    <name type="scientific">Truncatella angustata</name>
    <dbReference type="NCBI Taxonomy" id="152316"/>
    <lineage>
        <taxon>Eukaryota</taxon>
        <taxon>Fungi</taxon>
        <taxon>Dikarya</taxon>
        <taxon>Ascomycota</taxon>
        <taxon>Pezizomycotina</taxon>
        <taxon>Sordariomycetes</taxon>
        <taxon>Xylariomycetidae</taxon>
        <taxon>Amphisphaeriales</taxon>
        <taxon>Sporocadaceae</taxon>
        <taxon>Truncatella</taxon>
    </lineage>
</organism>
<evidence type="ECO:0000313" key="9">
    <source>
        <dbReference type="Proteomes" id="UP000758603"/>
    </source>
</evidence>
<keyword evidence="4" id="KW-0464">Manganese</keyword>
<comment type="cofactor">
    <cofactor evidence="4">
        <name>Mn(2+)</name>
        <dbReference type="ChEBI" id="CHEBI:29035"/>
    </cofactor>
    <text evidence="4">Binds 2 manganese ions per subunit.</text>
</comment>
<name>A0A9P8UPQ0_9PEZI</name>
<evidence type="ECO:0000256" key="2">
    <source>
        <dbReference type="ARBA" id="ARBA00022723"/>
    </source>
</evidence>
<proteinExistence type="inferred from homology"/>
<dbReference type="GO" id="GO:0046872">
    <property type="term" value="F:metal ion binding"/>
    <property type="evidence" value="ECO:0007669"/>
    <property type="project" value="UniProtKB-KW"/>
</dbReference>
<feature type="binding site" evidence="4">
    <location>
        <position position="302"/>
    </location>
    <ligand>
        <name>Mn(2+)</name>
        <dbReference type="ChEBI" id="CHEBI:29035"/>
        <label>1</label>
    </ligand>
</feature>
<dbReference type="GeneID" id="70124635"/>
<evidence type="ECO:0000256" key="4">
    <source>
        <dbReference type="PIRSR" id="PIRSR036979-1"/>
    </source>
</evidence>
<evidence type="ECO:0000256" key="1">
    <source>
        <dbReference type="ARBA" id="ARBA00009227"/>
    </source>
</evidence>
<evidence type="ECO:0000313" key="8">
    <source>
        <dbReference type="EMBL" id="KAH6655841.1"/>
    </source>
</evidence>
<dbReference type="PIRSF" id="PIRSF036979">
    <property type="entry name" value="Arginase"/>
    <property type="match status" value="1"/>
</dbReference>
<dbReference type="PROSITE" id="PS51409">
    <property type="entry name" value="ARGINASE_2"/>
    <property type="match status" value="1"/>
</dbReference>
<evidence type="ECO:0000256" key="5">
    <source>
        <dbReference type="RuleBase" id="RU003684"/>
    </source>
</evidence>
<dbReference type="PROSITE" id="PS01053">
    <property type="entry name" value="ARGINASE_1"/>
    <property type="match status" value="1"/>
</dbReference>
<feature type="signal peptide" evidence="7">
    <location>
        <begin position="1"/>
        <end position="19"/>
    </location>
</feature>
<dbReference type="OrthoDB" id="288726at2759"/>
<feature type="binding site" evidence="4">
    <location>
        <position position="300"/>
    </location>
    <ligand>
        <name>Mn(2+)</name>
        <dbReference type="ChEBI" id="CHEBI:29035"/>
        <label>1</label>
    </ligand>
</feature>
<feature type="chain" id="PRO_5040177973" evidence="7">
    <location>
        <begin position="20"/>
        <end position="393"/>
    </location>
</feature>
<dbReference type="SUPFAM" id="SSF52768">
    <property type="entry name" value="Arginase/deacetylase"/>
    <property type="match status" value="1"/>
</dbReference>
<dbReference type="EMBL" id="JAGPXC010000003">
    <property type="protein sequence ID" value="KAH6655841.1"/>
    <property type="molecule type" value="Genomic_DNA"/>
</dbReference>
<dbReference type="Gene3D" id="3.40.800.10">
    <property type="entry name" value="Ureohydrolase domain"/>
    <property type="match status" value="1"/>
</dbReference>
<keyword evidence="7" id="KW-0732">Signal</keyword>
<dbReference type="InterPro" id="IPR020855">
    <property type="entry name" value="Ureohydrolase_Mn_BS"/>
</dbReference>
<dbReference type="PANTHER" id="PTHR11358:SF26">
    <property type="entry name" value="GUANIDINO ACID HYDROLASE, MITOCHONDRIAL"/>
    <property type="match status" value="1"/>
</dbReference>
<dbReference type="GO" id="GO:0033389">
    <property type="term" value="P:putrescine biosynthetic process from arginine, via agmatine"/>
    <property type="evidence" value="ECO:0007669"/>
    <property type="project" value="TreeGrafter"/>
</dbReference>
<dbReference type="Proteomes" id="UP000758603">
    <property type="component" value="Unassembled WGS sequence"/>
</dbReference>
<comment type="similarity">
    <text evidence="1">Belongs to the arginase family. Agmatinase subfamily.</text>
</comment>
<dbReference type="InterPro" id="IPR023696">
    <property type="entry name" value="Ureohydrolase_dom_sf"/>
</dbReference>
<dbReference type="RefSeq" id="XP_045960106.1">
    <property type="nucleotide sequence ID" value="XM_046095742.1"/>
</dbReference>
<dbReference type="AlphaFoldDB" id="A0A9P8UPQ0"/>
<feature type="binding site" evidence="4">
    <location>
        <position position="197"/>
    </location>
    <ligand>
        <name>Mn(2+)</name>
        <dbReference type="ChEBI" id="CHEBI:29035"/>
        <label>1</label>
    </ligand>
</feature>
<sequence>MRAAHFFLGLAKLAALARGCGDHKNHKTFTQEELDELERKWGTDWSFSGISTFAHLQHTKCLTHPEQDFDIAVIGVPFDTAVSYRPGARFGPRAIRAASARQTSFRGFNARAGINPYQNWAKIIDCGDVPVTPVDNALAVRQMETAFRELHQHPTKYDQLDHPKLITLGGDHSLALPALRALKEIYGPIRVLHFDAHLDTWHPDKYPSAWSSEQSRFTHGSMFWLAGQEGLLSNSTSAPSMHAGLRTRLSGDDFGDWEDDSSQNWVRIVADDIDEIGTKGVIDSILSTLGTDEPVYLSVDIDVLDPAFAPGTGTPEPGGWTTREFIKILRGIEGLNLIGADVVEVSPAYQNAGEETALAAAQVVYEIITSIVKKGPGSGPGVKPRESIEKDEL</sequence>
<keyword evidence="3 5" id="KW-0378">Hydrolase</keyword>
<dbReference type="Pfam" id="PF00491">
    <property type="entry name" value="Arginase"/>
    <property type="match status" value="1"/>
</dbReference>
<feature type="binding site" evidence="4">
    <location>
        <position position="199"/>
    </location>
    <ligand>
        <name>Mn(2+)</name>
        <dbReference type="ChEBI" id="CHEBI:29035"/>
        <label>1</label>
    </ligand>
</feature>
<comment type="caution">
    <text evidence="8">The sequence shown here is derived from an EMBL/GenBank/DDBJ whole genome shotgun (WGS) entry which is preliminary data.</text>
</comment>
<evidence type="ECO:0000256" key="7">
    <source>
        <dbReference type="SAM" id="SignalP"/>
    </source>
</evidence>
<reference evidence="8" key="1">
    <citation type="journal article" date="2021" name="Nat. Commun.">
        <title>Genetic determinants of endophytism in the Arabidopsis root mycobiome.</title>
        <authorList>
            <person name="Mesny F."/>
            <person name="Miyauchi S."/>
            <person name="Thiergart T."/>
            <person name="Pickel B."/>
            <person name="Atanasova L."/>
            <person name="Karlsson M."/>
            <person name="Huettel B."/>
            <person name="Barry K.W."/>
            <person name="Haridas S."/>
            <person name="Chen C."/>
            <person name="Bauer D."/>
            <person name="Andreopoulos W."/>
            <person name="Pangilinan J."/>
            <person name="LaButti K."/>
            <person name="Riley R."/>
            <person name="Lipzen A."/>
            <person name="Clum A."/>
            <person name="Drula E."/>
            <person name="Henrissat B."/>
            <person name="Kohler A."/>
            <person name="Grigoriev I.V."/>
            <person name="Martin F.M."/>
            <person name="Hacquard S."/>
        </authorList>
    </citation>
    <scope>NUCLEOTIDE SEQUENCE</scope>
    <source>
        <strain evidence="8">MPI-SDFR-AT-0073</strain>
    </source>
</reference>
<evidence type="ECO:0000256" key="6">
    <source>
        <dbReference type="SAM" id="MobiDB-lite"/>
    </source>
</evidence>
<keyword evidence="9" id="KW-1185">Reference proteome</keyword>
<feature type="compositionally biased region" description="Basic and acidic residues" evidence="6">
    <location>
        <begin position="383"/>
        <end position="393"/>
    </location>
</feature>
<gene>
    <name evidence="8" type="ORF">BKA67DRAFT_250714</name>
</gene>
<dbReference type="PRINTS" id="PR00116">
    <property type="entry name" value="ARGINASE"/>
</dbReference>
<feature type="binding site" evidence="4">
    <location>
        <position position="195"/>
    </location>
    <ligand>
        <name>Mn(2+)</name>
        <dbReference type="ChEBI" id="CHEBI:29035"/>
        <label>1</label>
    </ligand>
</feature>
<dbReference type="GO" id="GO:0008783">
    <property type="term" value="F:agmatinase activity"/>
    <property type="evidence" value="ECO:0007669"/>
    <property type="project" value="TreeGrafter"/>
</dbReference>